<evidence type="ECO:0000313" key="2">
    <source>
        <dbReference type="EMBL" id="EFV43221.2"/>
    </source>
</evidence>
<feature type="domain" description="Bro-N" evidence="1">
    <location>
        <begin position="1"/>
        <end position="116"/>
    </location>
</feature>
<keyword evidence="3" id="KW-1185">Reference proteome</keyword>
<reference evidence="2 3" key="2">
    <citation type="submission" date="2013-04" db="EMBL/GenBank/DDBJ databases">
        <title>The Genome Sequence of Bilophila wadsworthia 3_1_6.</title>
        <authorList>
            <consortium name="The Broad Institute Genomics Platform"/>
            <person name="Earl A."/>
            <person name="Ward D."/>
            <person name="Feldgarden M."/>
            <person name="Gevers D."/>
            <person name="Sibley C."/>
            <person name="Strauss J."/>
            <person name="Allen-Vercoe E."/>
            <person name="Walker B."/>
            <person name="Young S."/>
            <person name="Zeng Q."/>
            <person name="Gargeya S."/>
            <person name="Fitzgerald M."/>
            <person name="Haas B."/>
            <person name="Abouelleil A."/>
            <person name="Allen A.W."/>
            <person name="Alvarado L."/>
            <person name="Arachchi H.M."/>
            <person name="Berlin A.M."/>
            <person name="Chapman S.B."/>
            <person name="Gainer-Dewar J."/>
            <person name="Goldberg J."/>
            <person name="Griggs A."/>
            <person name="Gujja S."/>
            <person name="Hansen M."/>
            <person name="Howarth C."/>
            <person name="Imamovic A."/>
            <person name="Ireland A."/>
            <person name="Larimer J."/>
            <person name="McCowan C."/>
            <person name="Murphy C."/>
            <person name="Pearson M."/>
            <person name="Poon T.W."/>
            <person name="Priest M."/>
            <person name="Roberts A."/>
            <person name="Saif S."/>
            <person name="Shea T."/>
            <person name="Sisk P."/>
            <person name="Sykes S."/>
            <person name="Wortman J."/>
            <person name="Nusbaum C."/>
            <person name="Birren B."/>
        </authorList>
    </citation>
    <scope>NUCLEOTIDE SEQUENCE [LARGE SCALE GENOMIC DNA]</scope>
    <source>
        <strain evidence="2 3">3_1_6</strain>
    </source>
</reference>
<dbReference type="Pfam" id="PF02498">
    <property type="entry name" value="Bro-N"/>
    <property type="match status" value="1"/>
</dbReference>
<name>E5Y9U4_BILW3</name>
<protein>
    <recommendedName>
        <fullName evidence="1">Bro-N domain-containing protein</fullName>
    </recommendedName>
</protein>
<sequence length="323" mass="36885">MIVSFCFNGFMFSPVQHQSTLWVRAAELARALGYAQENSVSRIYRSNADEFTPDMTQVIEITAQSRNSSSQKIVDGRCRIFSLRGCHLLAMFARTPVAKEFRKWCLDVIEKYGEQFPIDHPVTLNDAPISPEQRAELKLIVDSKAGMVPKAVQRRAYKEIWTRFNRHFHIAEYKQIPCSRMDEARDFLLSMQVNAGKIEALPQAALPSPCAAHPVIDEKPFLEFIEEIQAAHEEVDRILSRLHHSVFTLSWKVAEALERRADIRLYLVPDMLSENTLRGYLHQSVYHDVKKALTAPGRQLEQYSNPGYSLLGIVRQLNGNGRA</sequence>
<reference evidence="2 3" key="1">
    <citation type="submission" date="2010-10" db="EMBL/GenBank/DDBJ databases">
        <authorList>
            <consortium name="The Broad Institute Genome Sequencing Platform"/>
            <person name="Ward D."/>
            <person name="Earl A."/>
            <person name="Feldgarden M."/>
            <person name="Young S.K."/>
            <person name="Gargeya S."/>
            <person name="Zeng Q."/>
            <person name="Alvarado L."/>
            <person name="Berlin A."/>
            <person name="Bochicchio J."/>
            <person name="Chapman S.B."/>
            <person name="Chen Z."/>
            <person name="Freedman E."/>
            <person name="Gellesch M."/>
            <person name="Goldberg J."/>
            <person name="Griggs A."/>
            <person name="Gujja S."/>
            <person name="Heilman E."/>
            <person name="Heiman D."/>
            <person name="Howarth C."/>
            <person name="Mehta T."/>
            <person name="Neiman D."/>
            <person name="Pearson M."/>
            <person name="Roberts A."/>
            <person name="Saif S."/>
            <person name="Shea T."/>
            <person name="Shenoy N."/>
            <person name="Sisk P."/>
            <person name="Stolte C."/>
            <person name="Sykes S."/>
            <person name="White J."/>
            <person name="Yandava C."/>
            <person name="Allen-Vercoe E."/>
            <person name="Sibley C."/>
            <person name="Ambrose C.E."/>
            <person name="Strauss J."/>
            <person name="Daigneault M."/>
            <person name="Haas B."/>
            <person name="Nusbaum C."/>
            <person name="Birren B."/>
        </authorList>
    </citation>
    <scope>NUCLEOTIDE SEQUENCE [LARGE SCALE GENOMIC DNA]</scope>
    <source>
        <strain evidence="2 3">3_1_6</strain>
    </source>
</reference>
<dbReference type="InterPro" id="IPR003497">
    <property type="entry name" value="BRO_N_domain"/>
</dbReference>
<evidence type="ECO:0000313" key="3">
    <source>
        <dbReference type="Proteomes" id="UP000006034"/>
    </source>
</evidence>
<dbReference type="eggNOG" id="COG3617">
    <property type="taxonomic scope" value="Bacteria"/>
</dbReference>
<comment type="caution">
    <text evidence="2">The sequence shown here is derived from an EMBL/GenBank/DDBJ whole genome shotgun (WGS) entry which is preliminary data.</text>
</comment>
<dbReference type="SMART" id="SM01040">
    <property type="entry name" value="Bro-N"/>
    <property type="match status" value="1"/>
</dbReference>
<accession>E5Y9U4</accession>
<dbReference type="HOGENOM" id="CLU_046670_14_0_7"/>
<proteinExistence type="predicted"/>
<organism evidence="2 3">
    <name type="scientific">Bilophila wadsworthia (strain 3_1_6)</name>
    <dbReference type="NCBI Taxonomy" id="563192"/>
    <lineage>
        <taxon>Bacteria</taxon>
        <taxon>Pseudomonadati</taxon>
        <taxon>Thermodesulfobacteriota</taxon>
        <taxon>Desulfovibrionia</taxon>
        <taxon>Desulfovibrionales</taxon>
        <taxon>Desulfovibrionaceae</taxon>
        <taxon>Bilophila</taxon>
    </lineage>
</organism>
<dbReference type="STRING" id="563192.HMPREF0179_02962"/>
<evidence type="ECO:0000259" key="1">
    <source>
        <dbReference type="PROSITE" id="PS51750"/>
    </source>
</evidence>
<dbReference type="Proteomes" id="UP000006034">
    <property type="component" value="Unassembled WGS sequence"/>
</dbReference>
<dbReference type="PROSITE" id="PS51750">
    <property type="entry name" value="BRO_N"/>
    <property type="match status" value="1"/>
</dbReference>
<dbReference type="InterPro" id="IPR018878">
    <property type="entry name" value="ORF6C_dom"/>
</dbReference>
<gene>
    <name evidence="2" type="ORF">HMPREF0179_02962</name>
</gene>
<dbReference type="EMBL" id="ADCP02000001">
    <property type="protein sequence ID" value="EFV43221.2"/>
    <property type="molecule type" value="Genomic_DNA"/>
</dbReference>
<dbReference type="Pfam" id="PF10552">
    <property type="entry name" value="ORF6C"/>
    <property type="match status" value="1"/>
</dbReference>
<dbReference type="AlphaFoldDB" id="E5Y9U4"/>